<sequence>MSLASNSGGRSSADSPPYDSSESTVKSAAFPLLGGRSPCFCHQLLLPSQPKPGLLQPKPSARGSFCFFLRRSLLQVGSMISSSASSAEGSCPSGSVALLAIEPAERCNLHRSQSSSPDLH</sequence>
<dbReference type="AlphaFoldDB" id="A0A9E7HVB1"/>
<dbReference type="Proteomes" id="UP001055439">
    <property type="component" value="Chromosome 8"/>
</dbReference>
<protein>
    <submittedName>
        <fullName evidence="2">Uncharacterized protein</fullName>
    </submittedName>
</protein>
<dbReference type="EMBL" id="CP097510">
    <property type="protein sequence ID" value="URE41054.1"/>
    <property type="molecule type" value="Genomic_DNA"/>
</dbReference>
<evidence type="ECO:0000313" key="3">
    <source>
        <dbReference type="Proteomes" id="UP001055439"/>
    </source>
</evidence>
<keyword evidence="3" id="KW-1185">Reference proteome</keyword>
<organism evidence="2 3">
    <name type="scientific">Musa troglodytarum</name>
    <name type="common">fe'i banana</name>
    <dbReference type="NCBI Taxonomy" id="320322"/>
    <lineage>
        <taxon>Eukaryota</taxon>
        <taxon>Viridiplantae</taxon>
        <taxon>Streptophyta</taxon>
        <taxon>Embryophyta</taxon>
        <taxon>Tracheophyta</taxon>
        <taxon>Spermatophyta</taxon>
        <taxon>Magnoliopsida</taxon>
        <taxon>Liliopsida</taxon>
        <taxon>Zingiberales</taxon>
        <taxon>Musaceae</taxon>
        <taxon>Musa</taxon>
    </lineage>
</organism>
<evidence type="ECO:0000313" key="2">
    <source>
        <dbReference type="EMBL" id="URE41054.1"/>
    </source>
</evidence>
<name>A0A9E7HVB1_9LILI</name>
<accession>A0A9E7HVB1</accession>
<feature type="region of interest" description="Disordered" evidence="1">
    <location>
        <begin position="1"/>
        <end position="23"/>
    </location>
</feature>
<proteinExistence type="predicted"/>
<evidence type="ECO:0000256" key="1">
    <source>
        <dbReference type="SAM" id="MobiDB-lite"/>
    </source>
</evidence>
<gene>
    <name evidence="2" type="ORF">MUK42_11283</name>
</gene>
<reference evidence="2" key="1">
    <citation type="submission" date="2022-05" db="EMBL/GenBank/DDBJ databases">
        <title>The Musa troglodytarum L. genome provides insights into the mechanism of non-climacteric behaviour and enrichment of carotenoids.</title>
        <authorList>
            <person name="Wang J."/>
        </authorList>
    </citation>
    <scope>NUCLEOTIDE SEQUENCE</scope>
    <source>
        <tissue evidence="2">Leaf</tissue>
    </source>
</reference>